<evidence type="ECO:0000313" key="5">
    <source>
        <dbReference type="EMBL" id="HIR47074.1"/>
    </source>
</evidence>
<organism evidence="5 6">
    <name type="scientific">Candidatus Caccousia avicola</name>
    <dbReference type="NCBI Taxonomy" id="2840721"/>
    <lineage>
        <taxon>Bacteria</taxon>
        <taxon>Bacillati</taxon>
        <taxon>Bacillota</taxon>
        <taxon>Clostridia</taxon>
        <taxon>Eubacteriales</taxon>
        <taxon>Oscillospiraceae</taxon>
        <taxon>Oscillospiraceae incertae sedis</taxon>
        <taxon>Candidatus Caccousia</taxon>
    </lineage>
</organism>
<feature type="binding site" evidence="3">
    <location>
        <position position="247"/>
    </location>
    <ligand>
        <name>NADP(+)</name>
        <dbReference type="ChEBI" id="CHEBI:58349"/>
    </ligand>
</feature>
<dbReference type="InterPro" id="IPR013708">
    <property type="entry name" value="Shikimate_DH-bd_N"/>
</dbReference>
<reference evidence="5" key="1">
    <citation type="submission" date="2020-10" db="EMBL/GenBank/DDBJ databases">
        <authorList>
            <person name="Gilroy R."/>
        </authorList>
    </citation>
    <scope>NUCLEOTIDE SEQUENCE</scope>
    <source>
        <strain evidence="5">ChiSxjej1B13-7958</strain>
    </source>
</reference>
<feature type="binding site" evidence="3">
    <location>
        <position position="224"/>
    </location>
    <ligand>
        <name>NADP(+)</name>
        <dbReference type="ChEBI" id="CHEBI:58349"/>
    </ligand>
</feature>
<name>A0A9D1AMC5_9FIRM</name>
<feature type="binding site" evidence="3">
    <location>
        <position position="254"/>
    </location>
    <ligand>
        <name>shikimate</name>
        <dbReference type="ChEBI" id="CHEBI:36208"/>
    </ligand>
</feature>
<dbReference type="InterPro" id="IPR046346">
    <property type="entry name" value="Aminoacid_DH-like_N_sf"/>
</dbReference>
<dbReference type="SUPFAM" id="SSF53223">
    <property type="entry name" value="Aminoacid dehydrogenase-like, N-terminal domain"/>
    <property type="match status" value="1"/>
</dbReference>
<dbReference type="Gene3D" id="3.40.50.10860">
    <property type="entry name" value="Leucine Dehydrogenase, chain A, domain 1"/>
    <property type="match status" value="1"/>
</dbReference>
<dbReference type="PANTHER" id="PTHR21089">
    <property type="entry name" value="SHIKIMATE DEHYDROGENASE"/>
    <property type="match status" value="1"/>
</dbReference>
<dbReference type="GO" id="GO:0009423">
    <property type="term" value="P:chorismate biosynthetic process"/>
    <property type="evidence" value="ECO:0007669"/>
    <property type="project" value="UniProtKB-UniRule"/>
</dbReference>
<dbReference type="CDD" id="cd01065">
    <property type="entry name" value="NAD_bind_Shikimate_DH"/>
    <property type="match status" value="1"/>
</dbReference>
<evidence type="ECO:0000256" key="2">
    <source>
        <dbReference type="ARBA" id="ARBA00023141"/>
    </source>
</evidence>
<dbReference type="SUPFAM" id="SSF51735">
    <property type="entry name" value="NAD(P)-binding Rossmann-fold domains"/>
    <property type="match status" value="1"/>
</dbReference>
<sequence length="291" mass="30941">MSTAKFALLGHPLAHSMSPFLHQKLFEAAGVQASYELLDAAPEELDAAVERLREFDGFNITIPYKQSILPYLDEVDGTASFFGSVNTVKNEGGRLIGCSTDGDGFLFALRAAGVSCKGSLLLLGCGGASRAMGGTALLAGASSILVAARHPDRAQPLLADLRSLAKERGLSCEIRAQSFDELENGTQEHWDLLVNGTPVGMHPHTDGCPVSEQVVSRCGAVFDAVYNPDETVLLQTAERLGKTAVHGIGMLCGQAAVSEEFWGLPACDTDSLLRLCREAVEEMNQRFGEGA</sequence>
<protein>
    <recommendedName>
        <fullName evidence="3">Shikimate dehydrogenase (NADP(+))</fullName>
        <shortName evidence="3">SDH</shortName>
        <ecNumber evidence="3">1.1.1.25</ecNumber>
    </recommendedName>
</protein>
<dbReference type="GO" id="GO:0005829">
    <property type="term" value="C:cytosol"/>
    <property type="evidence" value="ECO:0007669"/>
    <property type="project" value="TreeGrafter"/>
</dbReference>
<evidence type="ECO:0000256" key="1">
    <source>
        <dbReference type="ARBA" id="ARBA00004871"/>
    </source>
</evidence>
<keyword evidence="3" id="KW-0028">Amino-acid biosynthesis</keyword>
<dbReference type="Gene3D" id="3.40.50.720">
    <property type="entry name" value="NAD(P)-binding Rossmann-like Domain"/>
    <property type="match status" value="1"/>
</dbReference>
<dbReference type="InterPro" id="IPR036291">
    <property type="entry name" value="NAD(P)-bd_dom_sf"/>
</dbReference>
<keyword evidence="3" id="KW-0521">NADP</keyword>
<dbReference type="GO" id="GO:0050661">
    <property type="term" value="F:NADP binding"/>
    <property type="evidence" value="ECO:0007669"/>
    <property type="project" value="TreeGrafter"/>
</dbReference>
<evidence type="ECO:0000313" key="6">
    <source>
        <dbReference type="Proteomes" id="UP000824242"/>
    </source>
</evidence>
<dbReference type="GO" id="GO:0009073">
    <property type="term" value="P:aromatic amino acid family biosynthetic process"/>
    <property type="evidence" value="ECO:0007669"/>
    <property type="project" value="UniProtKB-KW"/>
</dbReference>
<comment type="caution">
    <text evidence="5">The sequence shown here is derived from an EMBL/GenBank/DDBJ whole genome shotgun (WGS) entry which is preliminary data.</text>
</comment>
<dbReference type="EC" id="1.1.1.25" evidence="3"/>
<feature type="binding site" evidence="3">
    <location>
        <begin position="16"/>
        <end position="18"/>
    </location>
    <ligand>
        <name>shikimate</name>
        <dbReference type="ChEBI" id="CHEBI:36208"/>
    </ligand>
</feature>
<dbReference type="GO" id="GO:0019632">
    <property type="term" value="P:shikimate metabolic process"/>
    <property type="evidence" value="ECO:0007669"/>
    <property type="project" value="TreeGrafter"/>
</dbReference>
<comment type="pathway">
    <text evidence="1 3">Metabolic intermediate biosynthesis; chorismate biosynthesis; chorismate from D-erythrose 4-phosphate and phosphoenolpyruvate: step 4/7.</text>
</comment>
<keyword evidence="2 3" id="KW-0057">Aromatic amino acid biosynthesis</keyword>
<dbReference type="InterPro" id="IPR022893">
    <property type="entry name" value="Shikimate_DH_fam"/>
</dbReference>
<gene>
    <name evidence="3" type="primary">aroE</name>
    <name evidence="5" type="ORF">IAB89_05370</name>
</gene>
<dbReference type="EMBL" id="DVGZ01000052">
    <property type="protein sequence ID" value="HIR47074.1"/>
    <property type="molecule type" value="Genomic_DNA"/>
</dbReference>
<feature type="binding site" evidence="3">
    <location>
        <position position="101"/>
    </location>
    <ligand>
        <name>shikimate</name>
        <dbReference type="ChEBI" id="CHEBI:36208"/>
    </ligand>
</feature>
<dbReference type="Proteomes" id="UP000824242">
    <property type="component" value="Unassembled WGS sequence"/>
</dbReference>
<feature type="binding site" evidence="3">
    <location>
        <position position="226"/>
    </location>
    <ligand>
        <name>shikimate</name>
        <dbReference type="ChEBI" id="CHEBI:36208"/>
    </ligand>
</feature>
<feature type="binding site" evidence="3">
    <location>
        <position position="86"/>
    </location>
    <ligand>
        <name>shikimate</name>
        <dbReference type="ChEBI" id="CHEBI:36208"/>
    </ligand>
</feature>
<feature type="domain" description="Shikimate dehydrogenase substrate binding N-terminal" evidence="4">
    <location>
        <begin position="8"/>
        <end position="88"/>
    </location>
</feature>
<comment type="subunit">
    <text evidence="3">Homodimer.</text>
</comment>
<dbReference type="GO" id="GO:0008652">
    <property type="term" value="P:amino acid biosynthetic process"/>
    <property type="evidence" value="ECO:0007669"/>
    <property type="project" value="UniProtKB-KW"/>
</dbReference>
<feature type="binding site" evidence="3">
    <location>
        <position position="61"/>
    </location>
    <ligand>
        <name>shikimate</name>
        <dbReference type="ChEBI" id="CHEBI:36208"/>
    </ligand>
</feature>
<comment type="catalytic activity">
    <reaction evidence="3">
        <text>shikimate + NADP(+) = 3-dehydroshikimate + NADPH + H(+)</text>
        <dbReference type="Rhea" id="RHEA:17737"/>
        <dbReference type="ChEBI" id="CHEBI:15378"/>
        <dbReference type="ChEBI" id="CHEBI:16630"/>
        <dbReference type="ChEBI" id="CHEBI:36208"/>
        <dbReference type="ChEBI" id="CHEBI:57783"/>
        <dbReference type="ChEBI" id="CHEBI:58349"/>
        <dbReference type="EC" id="1.1.1.25"/>
    </reaction>
</comment>
<proteinExistence type="inferred from homology"/>
<reference evidence="5" key="2">
    <citation type="journal article" date="2021" name="PeerJ">
        <title>Extensive microbial diversity within the chicken gut microbiome revealed by metagenomics and culture.</title>
        <authorList>
            <person name="Gilroy R."/>
            <person name="Ravi A."/>
            <person name="Getino M."/>
            <person name="Pursley I."/>
            <person name="Horton D.L."/>
            <person name="Alikhan N.F."/>
            <person name="Baker D."/>
            <person name="Gharbi K."/>
            <person name="Hall N."/>
            <person name="Watson M."/>
            <person name="Adriaenssens E.M."/>
            <person name="Foster-Nyarko E."/>
            <person name="Jarju S."/>
            <person name="Secka A."/>
            <person name="Antonio M."/>
            <person name="Oren A."/>
            <person name="Chaudhuri R.R."/>
            <person name="La Ragione R."/>
            <person name="Hildebrand F."/>
            <person name="Pallen M.J."/>
        </authorList>
    </citation>
    <scope>NUCLEOTIDE SEQUENCE</scope>
    <source>
        <strain evidence="5">ChiSxjej1B13-7958</strain>
    </source>
</reference>
<comment type="similarity">
    <text evidence="3">Belongs to the shikimate dehydrogenase family.</text>
</comment>
<keyword evidence="3" id="KW-0560">Oxidoreductase</keyword>
<feature type="active site" description="Proton acceptor" evidence="3">
    <location>
        <position position="65"/>
    </location>
</feature>
<dbReference type="GO" id="GO:0004764">
    <property type="term" value="F:shikimate 3-dehydrogenase (NADP+) activity"/>
    <property type="evidence" value="ECO:0007669"/>
    <property type="project" value="UniProtKB-UniRule"/>
</dbReference>
<accession>A0A9D1AMC5</accession>
<dbReference type="PANTHER" id="PTHR21089:SF1">
    <property type="entry name" value="BIFUNCTIONAL 3-DEHYDROQUINATE DEHYDRATASE_SHIKIMATE DEHYDROGENASE, CHLOROPLASTIC"/>
    <property type="match status" value="1"/>
</dbReference>
<comment type="function">
    <text evidence="3">Involved in the biosynthesis of the chorismate, which leads to the biosynthesis of aromatic amino acids. Catalyzes the reversible NADPH linked reduction of 3-dehydroshikimate (DHSA) to yield shikimate (SA).</text>
</comment>
<dbReference type="Pfam" id="PF08501">
    <property type="entry name" value="Shikimate_dh_N"/>
    <property type="match status" value="1"/>
</dbReference>
<evidence type="ECO:0000256" key="3">
    <source>
        <dbReference type="HAMAP-Rule" id="MF_00222"/>
    </source>
</evidence>
<evidence type="ECO:0000259" key="4">
    <source>
        <dbReference type="Pfam" id="PF08501"/>
    </source>
</evidence>
<dbReference type="HAMAP" id="MF_00222">
    <property type="entry name" value="Shikimate_DH_AroE"/>
    <property type="match status" value="1"/>
</dbReference>
<dbReference type="AlphaFoldDB" id="A0A9D1AMC5"/>
<comment type="caution">
    <text evidence="3">Lacks conserved residue(s) required for the propagation of feature annotation.</text>
</comment>